<protein>
    <submittedName>
        <fullName evidence="3">Uncharacterized protein</fullName>
    </submittedName>
</protein>
<comment type="caution">
    <text evidence="3">The sequence shown here is derived from an EMBL/GenBank/DDBJ whole genome shotgun (WGS) entry which is preliminary data.</text>
</comment>
<evidence type="ECO:0000313" key="4">
    <source>
        <dbReference type="Proteomes" id="UP001195769"/>
    </source>
</evidence>
<dbReference type="GeneID" id="64661318"/>
<accession>A0AAD4HLB1</accession>
<gene>
    <name evidence="3" type="ORF">F5891DRAFT_1188567</name>
</gene>
<feature type="region of interest" description="Disordered" evidence="2">
    <location>
        <begin position="292"/>
        <end position="314"/>
    </location>
</feature>
<dbReference type="EMBL" id="JABBWK010000026">
    <property type="protein sequence ID" value="KAG1900657.1"/>
    <property type="molecule type" value="Genomic_DNA"/>
</dbReference>
<feature type="region of interest" description="Disordered" evidence="2">
    <location>
        <begin position="465"/>
        <end position="489"/>
    </location>
</feature>
<name>A0AAD4HLB1_9AGAM</name>
<feature type="region of interest" description="Disordered" evidence="2">
    <location>
        <begin position="1"/>
        <end position="33"/>
    </location>
</feature>
<feature type="region of interest" description="Disordered" evidence="2">
    <location>
        <begin position="327"/>
        <end position="347"/>
    </location>
</feature>
<dbReference type="AlphaFoldDB" id="A0AAD4HLB1"/>
<feature type="region of interest" description="Disordered" evidence="2">
    <location>
        <begin position="379"/>
        <end position="401"/>
    </location>
</feature>
<proteinExistence type="predicted"/>
<evidence type="ECO:0000256" key="1">
    <source>
        <dbReference type="SAM" id="Coils"/>
    </source>
</evidence>
<organism evidence="3 4">
    <name type="scientific">Suillus fuscotomentosus</name>
    <dbReference type="NCBI Taxonomy" id="1912939"/>
    <lineage>
        <taxon>Eukaryota</taxon>
        <taxon>Fungi</taxon>
        <taxon>Dikarya</taxon>
        <taxon>Basidiomycota</taxon>
        <taxon>Agaricomycotina</taxon>
        <taxon>Agaricomycetes</taxon>
        <taxon>Agaricomycetidae</taxon>
        <taxon>Boletales</taxon>
        <taxon>Suillineae</taxon>
        <taxon>Suillaceae</taxon>
        <taxon>Suillus</taxon>
    </lineage>
</organism>
<feature type="coiled-coil region" evidence="1">
    <location>
        <begin position="41"/>
        <end position="75"/>
    </location>
</feature>
<dbReference type="RefSeq" id="XP_041226233.1">
    <property type="nucleotide sequence ID" value="XM_041367020.1"/>
</dbReference>
<evidence type="ECO:0000313" key="3">
    <source>
        <dbReference type="EMBL" id="KAG1900657.1"/>
    </source>
</evidence>
<reference evidence="3" key="1">
    <citation type="journal article" date="2020" name="New Phytol.">
        <title>Comparative genomics reveals dynamic genome evolution in host specialist ectomycorrhizal fungi.</title>
        <authorList>
            <person name="Lofgren L.A."/>
            <person name="Nguyen N.H."/>
            <person name="Vilgalys R."/>
            <person name="Ruytinx J."/>
            <person name="Liao H.L."/>
            <person name="Branco S."/>
            <person name="Kuo A."/>
            <person name="LaButti K."/>
            <person name="Lipzen A."/>
            <person name="Andreopoulos W."/>
            <person name="Pangilinan J."/>
            <person name="Riley R."/>
            <person name="Hundley H."/>
            <person name="Na H."/>
            <person name="Barry K."/>
            <person name="Grigoriev I.V."/>
            <person name="Stajich J.E."/>
            <person name="Kennedy P.G."/>
        </authorList>
    </citation>
    <scope>NUCLEOTIDE SEQUENCE</scope>
    <source>
        <strain evidence="3">FC203</strain>
    </source>
</reference>
<sequence length="489" mass="52227">MDGYNSSSLDSSSMSSGVSSHSSFFSRNSSCQSLDSKNSAYMHLKSQLEESKQHVQLLEQRNQQLARDRDLLSAQVAALQSSSANEADKDLSPDEYKDVNFWTRSKWTLHIQAKKAVAKLGSGATSTQRRSTRLSKGENVACQFIEDASGVPVDGHRAKAAHSVFTAYLHQLNQAGVKLPSSWSQVPLDLKEELSASHVKKPKTEVTAPEDSDLKYMDINIPPNVTSNQSPIVVASPTHDTLNDFIDPALKALSAPSNPNNPTSIQIAIAGTVPETRESEPVVVPATADMPATTGALTGCSEPSSSRTNEEKSSLMIPEVKNPLFASSSSSSLSIPATPSPSTIPATANMTMTTIPATMDTIPTTTDTIPVTTIILTKPKPKAKPHPVKAPTAPKEPNAPSKAKAMHIQKTINARNLCAAAWKAAGNLLGMAKQFKGYWEQLPMAEKAVFEVQAQTLLATNTSAVVTSTTGSGPRGSTEEEFTGSDRDE</sequence>
<keyword evidence="4" id="KW-1185">Reference proteome</keyword>
<keyword evidence="1" id="KW-0175">Coiled coil</keyword>
<feature type="compositionally biased region" description="Low complexity" evidence="2">
    <location>
        <begin position="465"/>
        <end position="476"/>
    </location>
</feature>
<dbReference type="Proteomes" id="UP001195769">
    <property type="component" value="Unassembled WGS sequence"/>
</dbReference>
<dbReference type="CDD" id="cd14686">
    <property type="entry name" value="bZIP"/>
    <property type="match status" value="1"/>
</dbReference>
<evidence type="ECO:0000256" key="2">
    <source>
        <dbReference type="SAM" id="MobiDB-lite"/>
    </source>
</evidence>